<evidence type="ECO:0000256" key="1">
    <source>
        <dbReference type="ARBA" id="ARBA00022714"/>
    </source>
</evidence>
<dbReference type="GO" id="GO:0051537">
    <property type="term" value="F:2 iron, 2 sulfur cluster binding"/>
    <property type="evidence" value="ECO:0007669"/>
    <property type="project" value="UniProtKB-KW"/>
</dbReference>
<dbReference type="InterPro" id="IPR036922">
    <property type="entry name" value="Rieske_2Fe-2S_sf"/>
</dbReference>
<dbReference type="PROSITE" id="PS51296">
    <property type="entry name" value="RIESKE"/>
    <property type="match status" value="1"/>
</dbReference>
<dbReference type="Gene3D" id="2.102.10.10">
    <property type="entry name" value="Rieske [2Fe-2S] iron-sulphur domain"/>
    <property type="match status" value="1"/>
</dbReference>
<keyword evidence="4" id="KW-0411">Iron-sulfur</keyword>
<keyword evidence="3" id="KW-0408">Iron</keyword>
<dbReference type="GO" id="GO:0046872">
    <property type="term" value="F:metal ion binding"/>
    <property type="evidence" value="ECO:0007669"/>
    <property type="project" value="UniProtKB-KW"/>
</dbReference>
<dbReference type="CDD" id="cd03467">
    <property type="entry name" value="Rieske"/>
    <property type="match status" value="1"/>
</dbReference>
<dbReference type="Pfam" id="PF00355">
    <property type="entry name" value="Rieske"/>
    <property type="match status" value="1"/>
</dbReference>
<organism evidence="6">
    <name type="scientific">uncultured Desulfobacterium sp</name>
    <dbReference type="NCBI Taxonomy" id="201089"/>
    <lineage>
        <taxon>Bacteria</taxon>
        <taxon>Pseudomonadati</taxon>
        <taxon>Thermodesulfobacteriota</taxon>
        <taxon>Desulfobacteria</taxon>
        <taxon>Desulfobacterales</taxon>
        <taxon>Desulfobacteriaceae</taxon>
        <taxon>Desulfobacterium</taxon>
        <taxon>environmental samples</taxon>
    </lineage>
</organism>
<name>A0A445MV57_9BACT</name>
<evidence type="ECO:0000313" key="6">
    <source>
        <dbReference type="EMBL" id="SPD73279.1"/>
    </source>
</evidence>
<evidence type="ECO:0000256" key="3">
    <source>
        <dbReference type="ARBA" id="ARBA00023004"/>
    </source>
</evidence>
<accession>A0A445MV57</accession>
<dbReference type="AlphaFoldDB" id="A0A445MV57"/>
<sequence length="143" mass="16073">MNVQFLKRNIFQRIFGISATSKPVNPDCWTYSDGKVIIDLKKTPELEKPGGAIRLEGGNLTERLLVVFAEDKKYHVFKNRCTHMGHRRLDPVPGTNTVQCCSVNKSTYDFEGKKVYGPAPEPVVTYPVSVEGDNLISTIKIKM</sequence>
<reference evidence="6" key="1">
    <citation type="submission" date="2018-01" db="EMBL/GenBank/DDBJ databases">
        <authorList>
            <person name="Regsiter A."/>
            <person name="William W."/>
        </authorList>
    </citation>
    <scope>NUCLEOTIDE SEQUENCE</scope>
    <source>
        <strain evidence="6">TRIP AH-1</strain>
    </source>
</reference>
<protein>
    <recommendedName>
        <fullName evidence="5">Rieske domain-containing protein</fullName>
    </recommendedName>
</protein>
<evidence type="ECO:0000256" key="2">
    <source>
        <dbReference type="ARBA" id="ARBA00022723"/>
    </source>
</evidence>
<proteinExistence type="predicted"/>
<feature type="domain" description="Rieske" evidence="5">
    <location>
        <begin position="47"/>
        <end position="137"/>
    </location>
</feature>
<evidence type="ECO:0000259" key="5">
    <source>
        <dbReference type="PROSITE" id="PS51296"/>
    </source>
</evidence>
<keyword evidence="2" id="KW-0479">Metal-binding</keyword>
<keyword evidence="1" id="KW-0001">2Fe-2S</keyword>
<dbReference type="EMBL" id="OJIN01000087">
    <property type="protein sequence ID" value="SPD73279.1"/>
    <property type="molecule type" value="Genomic_DNA"/>
</dbReference>
<evidence type="ECO:0000256" key="4">
    <source>
        <dbReference type="ARBA" id="ARBA00023014"/>
    </source>
</evidence>
<gene>
    <name evidence="6" type="ORF">PITCH_A1770016</name>
</gene>
<dbReference type="SUPFAM" id="SSF50022">
    <property type="entry name" value="ISP domain"/>
    <property type="match status" value="1"/>
</dbReference>
<dbReference type="InterPro" id="IPR017941">
    <property type="entry name" value="Rieske_2Fe-2S"/>
</dbReference>